<feature type="domain" description="Disease resistance N-terminal" evidence="6">
    <location>
        <begin position="14"/>
        <end position="93"/>
    </location>
</feature>
<evidence type="ECO:0000259" key="6">
    <source>
        <dbReference type="Pfam" id="PF18052"/>
    </source>
</evidence>
<evidence type="ECO:0000259" key="8">
    <source>
        <dbReference type="Pfam" id="PF23598"/>
    </source>
</evidence>
<dbReference type="EMBL" id="JAYKXN010000001">
    <property type="protein sequence ID" value="KAK7319084.1"/>
    <property type="molecule type" value="Genomic_DNA"/>
</dbReference>
<dbReference type="FunFam" id="1.10.10.10:FF:000322">
    <property type="entry name" value="Probable disease resistance protein At1g63360"/>
    <property type="match status" value="1"/>
</dbReference>
<keyword evidence="3" id="KW-0611">Plant defense</keyword>
<organism evidence="9 10">
    <name type="scientific">Clitoria ternatea</name>
    <name type="common">Butterfly pea</name>
    <dbReference type="NCBI Taxonomy" id="43366"/>
    <lineage>
        <taxon>Eukaryota</taxon>
        <taxon>Viridiplantae</taxon>
        <taxon>Streptophyta</taxon>
        <taxon>Embryophyta</taxon>
        <taxon>Tracheophyta</taxon>
        <taxon>Spermatophyta</taxon>
        <taxon>Magnoliopsida</taxon>
        <taxon>eudicotyledons</taxon>
        <taxon>Gunneridae</taxon>
        <taxon>Pentapetalae</taxon>
        <taxon>rosids</taxon>
        <taxon>fabids</taxon>
        <taxon>Fabales</taxon>
        <taxon>Fabaceae</taxon>
        <taxon>Papilionoideae</taxon>
        <taxon>50 kb inversion clade</taxon>
        <taxon>NPAAA clade</taxon>
        <taxon>indigoferoid/millettioid clade</taxon>
        <taxon>Phaseoleae</taxon>
        <taxon>Clitoria</taxon>
    </lineage>
</organism>
<keyword evidence="4" id="KW-0067">ATP-binding</keyword>
<feature type="domain" description="NB-ARC" evidence="5">
    <location>
        <begin position="165"/>
        <end position="336"/>
    </location>
</feature>
<name>A0AAN9Q2U6_CLITE</name>
<dbReference type="Pfam" id="PF23559">
    <property type="entry name" value="WHD_DRP"/>
    <property type="match status" value="1"/>
</dbReference>
<dbReference type="GO" id="GO:0051707">
    <property type="term" value="P:response to other organism"/>
    <property type="evidence" value="ECO:0007669"/>
    <property type="project" value="UniProtKB-ARBA"/>
</dbReference>
<keyword evidence="2" id="KW-0547">Nucleotide-binding</keyword>
<evidence type="ECO:0000256" key="1">
    <source>
        <dbReference type="ARBA" id="ARBA00022737"/>
    </source>
</evidence>
<dbReference type="InterPro" id="IPR042197">
    <property type="entry name" value="Apaf_helical"/>
</dbReference>
<dbReference type="InterPro" id="IPR027417">
    <property type="entry name" value="P-loop_NTPase"/>
</dbReference>
<dbReference type="InterPro" id="IPR055414">
    <property type="entry name" value="LRR_R13L4/SHOC2-like"/>
</dbReference>
<evidence type="ECO:0000256" key="4">
    <source>
        <dbReference type="ARBA" id="ARBA00022840"/>
    </source>
</evidence>
<protein>
    <submittedName>
        <fullName evidence="9">Uncharacterized protein</fullName>
    </submittedName>
</protein>
<reference evidence="9 10" key="1">
    <citation type="submission" date="2024-01" db="EMBL/GenBank/DDBJ databases">
        <title>The genomes of 5 underutilized Papilionoideae crops provide insights into root nodulation and disease resistance.</title>
        <authorList>
            <person name="Yuan L."/>
        </authorList>
    </citation>
    <scope>NUCLEOTIDE SEQUENCE [LARGE SCALE GENOMIC DNA]</scope>
    <source>
        <strain evidence="9">LY-2023</strain>
        <tissue evidence="9">Leaf</tissue>
    </source>
</reference>
<dbReference type="Pfam" id="PF18052">
    <property type="entry name" value="Rx_N"/>
    <property type="match status" value="1"/>
</dbReference>
<dbReference type="SUPFAM" id="SSF52540">
    <property type="entry name" value="P-loop containing nucleoside triphosphate hydrolases"/>
    <property type="match status" value="1"/>
</dbReference>
<keyword evidence="1" id="KW-0677">Repeat</keyword>
<accession>A0AAN9Q2U6</accession>
<evidence type="ECO:0000256" key="3">
    <source>
        <dbReference type="ARBA" id="ARBA00022821"/>
    </source>
</evidence>
<dbReference type="InterPro" id="IPR041118">
    <property type="entry name" value="Rx_N"/>
</dbReference>
<dbReference type="Gene3D" id="1.10.10.10">
    <property type="entry name" value="Winged helix-like DNA-binding domain superfamily/Winged helix DNA-binding domain"/>
    <property type="match status" value="1"/>
</dbReference>
<dbReference type="InterPro" id="IPR058922">
    <property type="entry name" value="WHD_DRP"/>
</dbReference>
<dbReference type="GO" id="GO:0006952">
    <property type="term" value="P:defense response"/>
    <property type="evidence" value="ECO:0007669"/>
    <property type="project" value="UniProtKB-KW"/>
</dbReference>
<evidence type="ECO:0000259" key="5">
    <source>
        <dbReference type="Pfam" id="PF00931"/>
    </source>
</evidence>
<evidence type="ECO:0000313" key="9">
    <source>
        <dbReference type="EMBL" id="KAK7319084.1"/>
    </source>
</evidence>
<dbReference type="Gene3D" id="3.80.10.10">
    <property type="entry name" value="Ribonuclease Inhibitor"/>
    <property type="match status" value="1"/>
</dbReference>
<sequence length="845" mass="95627">MVVPPILYNVSQRILGQVASLLEEKYGMYMSFEDDLYKLQSYLDAISAVIVDAEKQQERNHLVLRWLENLQSALYDAQDLLDDLNVEALRQNVEAPWRLVTWVRNFFFLSEMSDRIKKILGRIDDIYKQRESLSLQQLDCDVVHERVLRENTQLYLSFTEVVGREEDKKNVLDLLLGGKDDEGLCVVPIVGMGGLGKTALAHLVFDDDRVKSSFDLRIWVDVSGDLCPARIIHNKIIRAVDGSDCDVHGTDILSCLQVIKGSCKNFLLVLDDIWNCNNVEWLELKNLLVNGGARGSRILVTTRNRNTARILRGISWYPLGALPDGDCWCLFEKWAFGEGESTLHPNLERIGKEIVNKCGGVPLAIRTVGGLLSGNKEESYWRYVKDNDTWGMGHELQGEDDILAVLKLSYDQLPSHLKGCFAYCSLLSKGQEFNKQDLILLWMAQGFIHSSSGDQQLEEVGSWYVNEFVSRSIFDVVRKNHKAEIVKFRMHDLLHDLAKSVAGHLMVNSDATNMSEHTRHVSFKEQDLIVDPSSFLKFQKFRTLLLPKFRNSSSSVSHLYVLLSGCTYLRALDLSNSSLKLLPNSIGNMKHLRYLNLNGNTELQSLPESICKLHSLQTMKLSGCIKITTFPRNLHHLVSLRHLVITSPHVRDKQLGTLTSLRLLALEHCRNLVSLVEVTQHLSALKTLYIHNCSKLTSLPKNLENCSALETLEIVNCPRMGSLEVSMQGLSSLRSLTIKGLPKLATLPNKVECYAKNLQYLFIIDCLALMTLPDSLGNVSSLMRVHIKYCPNLLNLPHGFSQLTSLQVLHIDGCPLLSSRCRRNVGDDWQQIAHVREIYVDNLKI</sequence>
<dbReference type="PRINTS" id="PR00364">
    <property type="entry name" value="DISEASERSIST"/>
</dbReference>
<dbReference type="InterPro" id="IPR032675">
    <property type="entry name" value="LRR_dom_sf"/>
</dbReference>
<keyword evidence="10" id="KW-1185">Reference proteome</keyword>
<dbReference type="Pfam" id="PF23598">
    <property type="entry name" value="LRR_14"/>
    <property type="match status" value="1"/>
</dbReference>
<proteinExistence type="predicted"/>
<dbReference type="Gene3D" id="3.40.50.300">
    <property type="entry name" value="P-loop containing nucleotide triphosphate hydrolases"/>
    <property type="match status" value="1"/>
</dbReference>
<evidence type="ECO:0000259" key="7">
    <source>
        <dbReference type="Pfam" id="PF23559"/>
    </source>
</evidence>
<dbReference type="Gene3D" id="1.20.5.4130">
    <property type="match status" value="1"/>
</dbReference>
<dbReference type="InterPro" id="IPR002182">
    <property type="entry name" value="NB-ARC"/>
</dbReference>
<evidence type="ECO:0000313" key="10">
    <source>
        <dbReference type="Proteomes" id="UP001359559"/>
    </source>
</evidence>
<dbReference type="Proteomes" id="UP001359559">
    <property type="component" value="Unassembled WGS sequence"/>
</dbReference>
<evidence type="ECO:0000256" key="2">
    <source>
        <dbReference type="ARBA" id="ARBA00022741"/>
    </source>
</evidence>
<dbReference type="Pfam" id="PF00931">
    <property type="entry name" value="NB-ARC"/>
    <property type="match status" value="1"/>
</dbReference>
<gene>
    <name evidence="9" type="ORF">RJT34_03797</name>
</gene>
<dbReference type="AlphaFoldDB" id="A0AAN9Q2U6"/>
<dbReference type="Gene3D" id="1.10.8.430">
    <property type="entry name" value="Helical domain of apoptotic protease-activating factors"/>
    <property type="match status" value="1"/>
</dbReference>
<dbReference type="SUPFAM" id="SSF52058">
    <property type="entry name" value="L domain-like"/>
    <property type="match status" value="1"/>
</dbReference>
<dbReference type="PANTHER" id="PTHR36766">
    <property type="entry name" value="PLANT BROAD-SPECTRUM MILDEW RESISTANCE PROTEIN RPW8"/>
    <property type="match status" value="1"/>
</dbReference>
<dbReference type="GO" id="GO:0043531">
    <property type="term" value="F:ADP binding"/>
    <property type="evidence" value="ECO:0007669"/>
    <property type="project" value="InterPro"/>
</dbReference>
<dbReference type="InterPro" id="IPR036388">
    <property type="entry name" value="WH-like_DNA-bd_sf"/>
</dbReference>
<feature type="domain" description="Disease resistance R13L4/SHOC-2-like LRR" evidence="8">
    <location>
        <begin position="557"/>
        <end position="763"/>
    </location>
</feature>
<feature type="domain" description="Disease resistance protein winged helix" evidence="7">
    <location>
        <begin position="429"/>
        <end position="498"/>
    </location>
</feature>
<comment type="caution">
    <text evidence="9">The sequence shown here is derived from an EMBL/GenBank/DDBJ whole genome shotgun (WGS) entry which is preliminary data.</text>
</comment>
<dbReference type="GO" id="GO:0005524">
    <property type="term" value="F:ATP binding"/>
    <property type="evidence" value="ECO:0007669"/>
    <property type="project" value="UniProtKB-KW"/>
</dbReference>
<dbReference type="PANTHER" id="PTHR36766:SF61">
    <property type="entry name" value="NB-ARC DOMAIN DISEASE RESISTANCE PROTEIN"/>
    <property type="match status" value="1"/>
</dbReference>